<sequence>MNFNNFTIKAQEAVQKATEIAGGHQQQAIETGHLLKGIFQVDENVTGFLAKKLGVNLNILTPRLDAIVNGYPKVSGGSPYLANEAASAVQRANGFLKEFGDEFISVEHLLLALVDGKDSVAALLKDTGFNLKDLKAAIKELRGGRKVTSQSAEDQYQSLNRYARNLNEQVRTGKMDPVIGRDEEIRRVLQILSRRTKNNPVLLGEPGVGKTAIVEGLAQRIVAGDVPENLKDKTIMSLDMGLLIAGAKYKGEFEERLKSVIKEVTDAEGQIILFIDEMHTLIGAGAGGEGAMDAANLLKPALARGELHAIGATTLKEYQKYIEKDKALERRFQAVTVDEPSIEDAISIMRGIKEKYELHHGVRITDDAVIAAVELSSRYITDRFLPDKAIDLMDEAAAKLRIELNSMPVELDEVQRRIMQLEIEREAIRREDNKDREAVLNKELAELGDKRDSLKARWESEKNVLNDIQEQKEAIERFKMEAEQAERQGDYGRVAELRYGKIQEAEAKLKTLQEQANANKDGGSMLQEVVTHEDIAEVVAKWTGIPVSKMLQSDREKLLNLEAELGKRVAGQSEAIMAISDAVRRSRAGLQDPKRPIGSFIFLGTTGVGKTELAKALAEYLFNDENAMVRIDMSEYQERHAVSRLIGAPPGYVGYDEGGQLTEAVRRKPYSVILLDEIEKAHPDVFNILLQVLDDGRLTDNKGRVANFKNTIIIMTSNTGADIIQKNFKELNEYNHDEVVDRTREEVIERLKQHMRPEFLNRIDEIVMFQPLKRKEIRKIVDIQFRQIQHRLEEAGIRLEATDEVLEFLGEQGFDPTFGARPLKRVLQRLILNELSKEILSGKVSKDAVVEAELRDGRIEFVNVEMPTVE</sequence>
<feature type="coiled-coil region" evidence="10">
    <location>
        <begin position="411"/>
        <end position="522"/>
    </location>
</feature>
<dbReference type="InterPro" id="IPR050130">
    <property type="entry name" value="ClpA_ClpB"/>
</dbReference>
<dbReference type="InterPro" id="IPR041546">
    <property type="entry name" value="ClpA/ClpB_AAA_lid"/>
</dbReference>
<dbReference type="PROSITE" id="PS51903">
    <property type="entry name" value="CLP_R"/>
    <property type="match status" value="1"/>
</dbReference>
<dbReference type="GO" id="GO:0034605">
    <property type="term" value="P:cellular response to heat"/>
    <property type="evidence" value="ECO:0007669"/>
    <property type="project" value="TreeGrafter"/>
</dbReference>
<gene>
    <name evidence="10 11" type="primary">clpB</name>
    <name evidence="11" type="ORF">F0P96_11075</name>
</gene>
<evidence type="ECO:0000256" key="3">
    <source>
        <dbReference type="ARBA" id="ARBA00022737"/>
    </source>
</evidence>
<dbReference type="InterPro" id="IPR028299">
    <property type="entry name" value="ClpA/B_CS2"/>
</dbReference>
<proteinExistence type="inferred from homology"/>
<organism evidence="11 12">
    <name type="scientific">Hymenobacter busanensis</name>
    <dbReference type="NCBI Taxonomy" id="2607656"/>
    <lineage>
        <taxon>Bacteria</taxon>
        <taxon>Pseudomonadati</taxon>
        <taxon>Bacteroidota</taxon>
        <taxon>Cytophagia</taxon>
        <taxon>Cytophagales</taxon>
        <taxon>Hymenobacteraceae</taxon>
        <taxon>Hymenobacter</taxon>
    </lineage>
</organism>
<dbReference type="InterPro" id="IPR017730">
    <property type="entry name" value="Chaperonin_ClpB"/>
</dbReference>
<dbReference type="CDD" id="cd19499">
    <property type="entry name" value="RecA-like_ClpB_Hsp104-like"/>
    <property type="match status" value="1"/>
</dbReference>
<dbReference type="FunFam" id="3.40.50.300:FF:000010">
    <property type="entry name" value="Chaperone clpB 1, putative"/>
    <property type="match status" value="1"/>
</dbReference>
<dbReference type="RefSeq" id="WP_151078954.1">
    <property type="nucleotide sequence ID" value="NZ_CP047647.1"/>
</dbReference>
<dbReference type="Pfam" id="PF17871">
    <property type="entry name" value="AAA_lid_9"/>
    <property type="match status" value="1"/>
</dbReference>
<dbReference type="SUPFAM" id="SSF81923">
    <property type="entry name" value="Double Clp-N motif"/>
    <property type="match status" value="1"/>
</dbReference>
<dbReference type="Gene3D" id="3.40.50.300">
    <property type="entry name" value="P-loop containing nucleotide triphosphate hydrolases"/>
    <property type="match status" value="3"/>
</dbReference>
<keyword evidence="6 10" id="KW-0175">Coiled coil</keyword>
<comment type="function">
    <text evidence="10">Part of a stress-induced multi-chaperone system, it is involved in the recovery of the cell from heat-induced damage, in cooperation with DnaK, DnaJ and GrpE.</text>
</comment>
<evidence type="ECO:0000313" key="11">
    <source>
        <dbReference type="EMBL" id="KAA9332027.1"/>
    </source>
</evidence>
<dbReference type="PROSITE" id="PS00871">
    <property type="entry name" value="CLPAB_2"/>
    <property type="match status" value="1"/>
</dbReference>
<dbReference type="Gene3D" id="1.10.8.60">
    <property type="match status" value="1"/>
</dbReference>
<dbReference type="PROSITE" id="PS00870">
    <property type="entry name" value="CLPAB_1"/>
    <property type="match status" value="1"/>
</dbReference>
<dbReference type="PANTHER" id="PTHR11638:SF18">
    <property type="entry name" value="HEAT SHOCK PROTEIN 104"/>
    <property type="match status" value="1"/>
</dbReference>
<dbReference type="Pfam" id="PF07724">
    <property type="entry name" value="AAA_2"/>
    <property type="match status" value="1"/>
</dbReference>
<dbReference type="InterPro" id="IPR036628">
    <property type="entry name" value="Clp_N_dom_sf"/>
</dbReference>
<keyword evidence="5 9" id="KW-0067">ATP-binding</keyword>
<dbReference type="NCBIfam" id="TIGR03346">
    <property type="entry name" value="chaperone_ClpB"/>
    <property type="match status" value="1"/>
</dbReference>
<dbReference type="InterPro" id="IPR019489">
    <property type="entry name" value="Clp_ATPase_C"/>
</dbReference>
<evidence type="ECO:0000256" key="9">
    <source>
        <dbReference type="RuleBase" id="RU004432"/>
    </source>
</evidence>
<dbReference type="InterPro" id="IPR003959">
    <property type="entry name" value="ATPase_AAA_core"/>
</dbReference>
<evidence type="ECO:0000256" key="4">
    <source>
        <dbReference type="ARBA" id="ARBA00022741"/>
    </source>
</evidence>
<comment type="subunit">
    <text evidence="8">Homohexamer. The oligomerization is ATP-dependent.</text>
</comment>
<dbReference type="CDD" id="cd00009">
    <property type="entry name" value="AAA"/>
    <property type="match status" value="1"/>
</dbReference>
<dbReference type="PANTHER" id="PTHR11638">
    <property type="entry name" value="ATP-DEPENDENT CLP PROTEASE"/>
    <property type="match status" value="1"/>
</dbReference>
<evidence type="ECO:0000256" key="1">
    <source>
        <dbReference type="ARBA" id="ARBA00008675"/>
    </source>
</evidence>
<dbReference type="EMBL" id="VTWU01000004">
    <property type="protein sequence ID" value="KAA9332027.1"/>
    <property type="molecule type" value="Genomic_DNA"/>
</dbReference>
<comment type="similarity">
    <text evidence="1 9">Belongs to the ClpA/ClpB family.</text>
</comment>
<keyword evidence="4 9" id="KW-0547">Nucleotide-binding</keyword>
<dbReference type="GO" id="GO:0042026">
    <property type="term" value="P:protein refolding"/>
    <property type="evidence" value="ECO:0007669"/>
    <property type="project" value="UniProtKB-UniRule"/>
</dbReference>
<dbReference type="SUPFAM" id="SSF52540">
    <property type="entry name" value="P-loop containing nucleoside triphosphate hydrolases"/>
    <property type="match status" value="2"/>
</dbReference>
<dbReference type="SMART" id="SM01086">
    <property type="entry name" value="ClpB_D2-small"/>
    <property type="match status" value="1"/>
</dbReference>
<comment type="caution">
    <text evidence="11">The sequence shown here is derived from an EMBL/GenBank/DDBJ whole genome shotgun (WGS) entry which is preliminary data.</text>
</comment>
<keyword evidence="12" id="KW-1185">Reference proteome</keyword>
<dbReference type="InterPro" id="IPR018368">
    <property type="entry name" value="ClpA/B_CS1"/>
</dbReference>
<dbReference type="AlphaFoldDB" id="A0A7L4ZXS3"/>
<dbReference type="InterPro" id="IPR001270">
    <property type="entry name" value="ClpA/B"/>
</dbReference>
<dbReference type="InterPro" id="IPR004176">
    <property type="entry name" value="Clp_R_N"/>
</dbReference>
<evidence type="ECO:0000256" key="2">
    <source>
        <dbReference type="ARBA" id="ARBA00017574"/>
    </source>
</evidence>
<dbReference type="FunFam" id="3.40.50.300:FF:000025">
    <property type="entry name" value="ATP-dependent Clp protease subunit"/>
    <property type="match status" value="1"/>
</dbReference>
<comment type="subunit">
    <text evidence="10">Homohexamer; The oligomerization is ATP-dependent.</text>
</comment>
<dbReference type="Pfam" id="PF10431">
    <property type="entry name" value="ClpB_D2-small"/>
    <property type="match status" value="1"/>
</dbReference>
<name>A0A7L4ZXS3_9BACT</name>
<comment type="subcellular location">
    <subcellularLocation>
        <location evidence="10">Cytoplasm</location>
    </subcellularLocation>
</comment>
<evidence type="ECO:0000256" key="8">
    <source>
        <dbReference type="ARBA" id="ARBA00026057"/>
    </source>
</evidence>
<evidence type="ECO:0000256" key="5">
    <source>
        <dbReference type="ARBA" id="ARBA00022840"/>
    </source>
</evidence>
<keyword evidence="10" id="KW-0963">Cytoplasm</keyword>
<dbReference type="GO" id="GO:0005524">
    <property type="term" value="F:ATP binding"/>
    <property type="evidence" value="ECO:0007669"/>
    <property type="project" value="UniProtKB-UniRule"/>
</dbReference>
<evidence type="ECO:0000256" key="7">
    <source>
        <dbReference type="ARBA" id="ARBA00023186"/>
    </source>
</evidence>
<keyword evidence="10" id="KW-0346">Stress response</keyword>
<dbReference type="SMART" id="SM00382">
    <property type="entry name" value="AAA"/>
    <property type="match status" value="2"/>
</dbReference>
<evidence type="ECO:0000256" key="10">
    <source>
        <dbReference type="RuleBase" id="RU362034"/>
    </source>
</evidence>
<dbReference type="FunFam" id="3.40.50.300:FF:000120">
    <property type="entry name" value="ATP-dependent chaperone ClpB"/>
    <property type="match status" value="1"/>
</dbReference>
<dbReference type="InterPro" id="IPR027417">
    <property type="entry name" value="P-loop_NTPase"/>
</dbReference>
<dbReference type="FunFam" id="1.10.8.60:FF:000017">
    <property type="entry name" value="ATP-dependent chaperone ClpB"/>
    <property type="match status" value="1"/>
</dbReference>
<dbReference type="GO" id="GO:0005737">
    <property type="term" value="C:cytoplasm"/>
    <property type="evidence" value="ECO:0007669"/>
    <property type="project" value="UniProtKB-SubCell"/>
</dbReference>
<accession>A0A7L4ZXS3</accession>
<dbReference type="Gene3D" id="1.10.1780.10">
    <property type="entry name" value="Clp, N-terminal domain"/>
    <property type="match status" value="1"/>
</dbReference>
<dbReference type="Proteomes" id="UP000326380">
    <property type="component" value="Unassembled WGS sequence"/>
</dbReference>
<keyword evidence="3" id="KW-0677">Repeat</keyword>
<dbReference type="InterPro" id="IPR003593">
    <property type="entry name" value="AAA+_ATPase"/>
</dbReference>
<keyword evidence="7 9" id="KW-0143">Chaperone</keyword>
<evidence type="ECO:0000256" key="6">
    <source>
        <dbReference type="ARBA" id="ARBA00023054"/>
    </source>
</evidence>
<evidence type="ECO:0000313" key="12">
    <source>
        <dbReference type="Proteomes" id="UP000326380"/>
    </source>
</evidence>
<dbReference type="PRINTS" id="PR00300">
    <property type="entry name" value="CLPPROTEASEA"/>
</dbReference>
<dbReference type="Pfam" id="PF02861">
    <property type="entry name" value="Clp_N"/>
    <property type="match status" value="1"/>
</dbReference>
<dbReference type="GO" id="GO:0016887">
    <property type="term" value="F:ATP hydrolysis activity"/>
    <property type="evidence" value="ECO:0007669"/>
    <property type="project" value="InterPro"/>
</dbReference>
<reference evidence="11 12" key="1">
    <citation type="submission" date="2019-09" db="EMBL/GenBank/DDBJ databases">
        <title>Genome sequence of Hymenobacter sp. M3.</title>
        <authorList>
            <person name="Srinivasan S."/>
        </authorList>
    </citation>
    <scope>NUCLEOTIDE SEQUENCE [LARGE SCALE GENOMIC DNA]</scope>
    <source>
        <strain evidence="11 12">M3</strain>
    </source>
</reference>
<dbReference type="Pfam" id="PF00004">
    <property type="entry name" value="AAA"/>
    <property type="match status" value="1"/>
</dbReference>
<protein>
    <recommendedName>
        <fullName evidence="2 10">Chaperone protein ClpB</fullName>
    </recommendedName>
</protein>